<comment type="caution">
    <text evidence="4">The sequence shown here is derived from an EMBL/GenBank/DDBJ whole genome shotgun (WGS) entry which is preliminary data.</text>
</comment>
<sequence length="153" mass="17159">MTDSLLVRPLQPADHDAWRPLWEGYNAFYGRAGATALPEEITAATWQRFFTAGEPVHALVAEHQGRVVGLVHYLFHRSTTRLNDVCYLQDLFTAESLRGQGVGRRLILAVYGAAREAGCSRVYWQTQTSNAPGRALYDKVAEHKGFIVYAHEL</sequence>
<dbReference type="Proteomes" id="UP001139447">
    <property type="component" value="Unassembled WGS sequence"/>
</dbReference>
<dbReference type="RefSeq" id="WP_243309312.1">
    <property type="nucleotide sequence ID" value="NZ_JALGBI010000003.1"/>
</dbReference>
<evidence type="ECO:0000259" key="3">
    <source>
        <dbReference type="PROSITE" id="PS51186"/>
    </source>
</evidence>
<dbReference type="InterPro" id="IPR000182">
    <property type="entry name" value="GNAT_dom"/>
</dbReference>
<dbReference type="CDD" id="cd04301">
    <property type="entry name" value="NAT_SF"/>
    <property type="match status" value="1"/>
</dbReference>
<dbReference type="PANTHER" id="PTHR43877">
    <property type="entry name" value="AMINOALKYLPHOSPHONATE N-ACETYLTRANSFERASE-RELATED-RELATED"/>
    <property type="match status" value="1"/>
</dbReference>
<dbReference type="InterPro" id="IPR050832">
    <property type="entry name" value="Bact_Acetyltransf"/>
</dbReference>
<keyword evidence="5" id="KW-1185">Reference proteome</keyword>
<dbReference type="GO" id="GO:0016747">
    <property type="term" value="F:acyltransferase activity, transferring groups other than amino-acyl groups"/>
    <property type="evidence" value="ECO:0007669"/>
    <property type="project" value="InterPro"/>
</dbReference>
<evidence type="ECO:0000313" key="5">
    <source>
        <dbReference type="Proteomes" id="UP001139447"/>
    </source>
</evidence>
<gene>
    <name evidence="4" type="ORF">MMF98_21075</name>
</gene>
<feature type="domain" description="N-acetyltransferase" evidence="3">
    <location>
        <begin position="5"/>
        <end position="153"/>
    </location>
</feature>
<dbReference type="Pfam" id="PF00583">
    <property type="entry name" value="Acetyltransf_1"/>
    <property type="match status" value="1"/>
</dbReference>
<evidence type="ECO:0000256" key="2">
    <source>
        <dbReference type="ARBA" id="ARBA00023315"/>
    </source>
</evidence>
<dbReference type="Gene3D" id="3.40.630.30">
    <property type="match status" value="1"/>
</dbReference>
<organism evidence="4 5">
    <name type="scientific">Variovorax terrae</name>
    <dbReference type="NCBI Taxonomy" id="2923278"/>
    <lineage>
        <taxon>Bacteria</taxon>
        <taxon>Pseudomonadati</taxon>
        <taxon>Pseudomonadota</taxon>
        <taxon>Betaproteobacteria</taxon>
        <taxon>Burkholderiales</taxon>
        <taxon>Comamonadaceae</taxon>
        <taxon>Variovorax</taxon>
    </lineage>
</organism>
<evidence type="ECO:0000313" key="4">
    <source>
        <dbReference type="EMBL" id="MCJ0765714.1"/>
    </source>
</evidence>
<keyword evidence="1" id="KW-0808">Transferase</keyword>
<dbReference type="AlphaFoldDB" id="A0A9X1VZF2"/>
<evidence type="ECO:0000256" key="1">
    <source>
        <dbReference type="ARBA" id="ARBA00022679"/>
    </source>
</evidence>
<dbReference type="InterPro" id="IPR016181">
    <property type="entry name" value="Acyl_CoA_acyltransferase"/>
</dbReference>
<protein>
    <submittedName>
        <fullName evidence="4">GNAT family N-acetyltransferase</fullName>
    </submittedName>
</protein>
<keyword evidence="2" id="KW-0012">Acyltransferase</keyword>
<proteinExistence type="predicted"/>
<dbReference type="PROSITE" id="PS51186">
    <property type="entry name" value="GNAT"/>
    <property type="match status" value="1"/>
</dbReference>
<accession>A0A9X1VZF2</accession>
<dbReference type="EMBL" id="JALGBI010000003">
    <property type="protein sequence ID" value="MCJ0765714.1"/>
    <property type="molecule type" value="Genomic_DNA"/>
</dbReference>
<reference evidence="4" key="1">
    <citation type="submission" date="2022-03" db="EMBL/GenBank/DDBJ databases">
        <authorList>
            <person name="Woo C.Y."/>
        </authorList>
    </citation>
    <scope>NUCLEOTIDE SEQUENCE</scope>
    <source>
        <strain evidence="4">CYS-02</strain>
    </source>
</reference>
<dbReference type="SUPFAM" id="SSF55729">
    <property type="entry name" value="Acyl-CoA N-acyltransferases (Nat)"/>
    <property type="match status" value="1"/>
</dbReference>
<name>A0A9X1VZF2_9BURK</name>